<proteinExistence type="predicted"/>
<feature type="non-terminal residue" evidence="1">
    <location>
        <position position="1"/>
    </location>
</feature>
<evidence type="ECO:0000313" key="1">
    <source>
        <dbReference type="EMBL" id="TFK67135.1"/>
    </source>
</evidence>
<gene>
    <name evidence="1" type="ORF">BDN72DRAFT_843445</name>
</gene>
<sequence>SDPILTQHFDTNEIAFTEIDKEIKVLKKRVRALHAYRNTFTPVYRLPPEILARIFSFTRYHARTRRIIYYDKPKPLSWIAVTHISQHWRNIALASPNLWSRISSSYPERIFNEWFRRSKSAALSVHLYKIYPQDARFLGESFFRIQELNLKMGSSSVTTLESSLSSPAPLLESLSISIATLESLSEDWVDDLDGVRLSANLFEGTTPLLRHLELKRCSIDISASLFTGLTVLQLRDPPQKLSATDLLGILRRCPRLTSLTLLDVLCHGAALAPSSICTIALPSLKSLSIEGHSFVQDLDILSHLSFPADSTLRFQSSSDTRGALTVLTDFLNAHKAASRQTSGSTITPSTAPLDLTLECSSKELRLYLITKGSRSLRGRNLIKFEVGGAWTSTLEIPNAPDIFSYLPLSDLASFRTNFNFDARAWTSVFGHLPKLEHISAIGNHAVNLLSVLIAGFDAECLSGREKEKRRGTGGAGRGQLAQIAPTSNTQRGNLVFPALNYLSLEKVAFPERRESLIPALLARKRAGKGLSILKISRCPDFEDIIERLQDVAGYVSWDGWDEWGELDDGPEENESDRDSDAFEEEEDGYVYMI</sequence>
<dbReference type="EMBL" id="ML208384">
    <property type="protein sequence ID" value="TFK67135.1"/>
    <property type="molecule type" value="Genomic_DNA"/>
</dbReference>
<dbReference type="Proteomes" id="UP000308600">
    <property type="component" value="Unassembled WGS sequence"/>
</dbReference>
<reference evidence="1 2" key="1">
    <citation type="journal article" date="2019" name="Nat. Ecol. Evol.">
        <title>Megaphylogeny resolves global patterns of mushroom evolution.</title>
        <authorList>
            <person name="Varga T."/>
            <person name="Krizsan K."/>
            <person name="Foldi C."/>
            <person name="Dima B."/>
            <person name="Sanchez-Garcia M."/>
            <person name="Sanchez-Ramirez S."/>
            <person name="Szollosi G.J."/>
            <person name="Szarkandi J.G."/>
            <person name="Papp V."/>
            <person name="Albert L."/>
            <person name="Andreopoulos W."/>
            <person name="Angelini C."/>
            <person name="Antonin V."/>
            <person name="Barry K.W."/>
            <person name="Bougher N.L."/>
            <person name="Buchanan P."/>
            <person name="Buyck B."/>
            <person name="Bense V."/>
            <person name="Catcheside P."/>
            <person name="Chovatia M."/>
            <person name="Cooper J."/>
            <person name="Damon W."/>
            <person name="Desjardin D."/>
            <person name="Finy P."/>
            <person name="Geml J."/>
            <person name="Haridas S."/>
            <person name="Hughes K."/>
            <person name="Justo A."/>
            <person name="Karasinski D."/>
            <person name="Kautmanova I."/>
            <person name="Kiss B."/>
            <person name="Kocsube S."/>
            <person name="Kotiranta H."/>
            <person name="LaButti K.M."/>
            <person name="Lechner B.E."/>
            <person name="Liimatainen K."/>
            <person name="Lipzen A."/>
            <person name="Lukacs Z."/>
            <person name="Mihaltcheva S."/>
            <person name="Morgado L.N."/>
            <person name="Niskanen T."/>
            <person name="Noordeloos M.E."/>
            <person name="Ohm R.A."/>
            <person name="Ortiz-Santana B."/>
            <person name="Ovrebo C."/>
            <person name="Racz N."/>
            <person name="Riley R."/>
            <person name="Savchenko A."/>
            <person name="Shiryaev A."/>
            <person name="Soop K."/>
            <person name="Spirin V."/>
            <person name="Szebenyi C."/>
            <person name="Tomsovsky M."/>
            <person name="Tulloss R.E."/>
            <person name="Uehling J."/>
            <person name="Grigoriev I.V."/>
            <person name="Vagvolgyi C."/>
            <person name="Papp T."/>
            <person name="Martin F.M."/>
            <person name="Miettinen O."/>
            <person name="Hibbett D.S."/>
            <person name="Nagy L.G."/>
        </authorList>
    </citation>
    <scope>NUCLEOTIDE SEQUENCE [LARGE SCALE GENOMIC DNA]</scope>
    <source>
        <strain evidence="1 2">NL-1719</strain>
    </source>
</reference>
<keyword evidence="2" id="KW-1185">Reference proteome</keyword>
<evidence type="ECO:0000313" key="2">
    <source>
        <dbReference type="Proteomes" id="UP000308600"/>
    </source>
</evidence>
<protein>
    <submittedName>
        <fullName evidence="1">Uncharacterized protein</fullName>
    </submittedName>
</protein>
<accession>A0ACD3AMY4</accession>
<organism evidence="1 2">
    <name type="scientific">Pluteus cervinus</name>
    <dbReference type="NCBI Taxonomy" id="181527"/>
    <lineage>
        <taxon>Eukaryota</taxon>
        <taxon>Fungi</taxon>
        <taxon>Dikarya</taxon>
        <taxon>Basidiomycota</taxon>
        <taxon>Agaricomycotina</taxon>
        <taxon>Agaricomycetes</taxon>
        <taxon>Agaricomycetidae</taxon>
        <taxon>Agaricales</taxon>
        <taxon>Pluteineae</taxon>
        <taxon>Pluteaceae</taxon>
        <taxon>Pluteus</taxon>
    </lineage>
</organism>
<name>A0ACD3AMY4_9AGAR</name>